<dbReference type="Pfam" id="PF14604">
    <property type="entry name" value="SH3_9"/>
    <property type="match status" value="1"/>
</dbReference>
<keyword evidence="10" id="KW-0472">Membrane</keyword>
<feature type="compositionally biased region" description="Polar residues" evidence="12">
    <location>
        <begin position="7"/>
        <end position="30"/>
    </location>
</feature>
<evidence type="ECO:0000256" key="8">
    <source>
        <dbReference type="ARBA" id="ARBA00022833"/>
    </source>
</evidence>
<dbReference type="GO" id="GO:0016020">
    <property type="term" value="C:membrane"/>
    <property type="evidence" value="ECO:0007669"/>
    <property type="project" value="UniProtKB-SubCell"/>
</dbReference>
<keyword evidence="4" id="KW-0343">GTPase activation</keyword>
<organism evidence="14 15">
    <name type="scientific">Hipposideros armiger</name>
    <name type="common">Great Himalayan leaf-nosed bat</name>
    <dbReference type="NCBI Taxonomy" id="186990"/>
    <lineage>
        <taxon>Eukaryota</taxon>
        <taxon>Metazoa</taxon>
        <taxon>Chordata</taxon>
        <taxon>Craniata</taxon>
        <taxon>Vertebrata</taxon>
        <taxon>Euteleostomi</taxon>
        <taxon>Mammalia</taxon>
        <taxon>Eutheria</taxon>
        <taxon>Laurasiatheria</taxon>
        <taxon>Chiroptera</taxon>
        <taxon>Yinpterochiroptera</taxon>
        <taxon>Rhinolophoidea</taxon>
        <taxon>Hipposideridae</taxon>
        <taxon>Hipposideros</taxon>
    </lineage>
</organism>
<evidence type="ECO:0000256" key="11">
    <source>
        <dbReference type="PROSITE-ProRule" id="PRU00192"/>
    </source>
</evidence>
<dbReference type="GO" id="GO:1903527">
    <property type="term" value="P:positive regulation of membrane tubulation"/>
    <property type="evidence" value="ECO:0007669"/>
    <property type="project" value="TreeGrafter"/>
</dbReference>
<feature type="region of interest" description="Disordered" evidence="12">
    <location>
        <begin position="198"/>
        <end position="219"/>
    </location>
</feature>
<keyword evidence="3 11" id="KW-0728">SH3 domain</keyword>
<dbReference type="PANTHER" id="PTHR45854">
    <property type="entry name" value="ASAP FAMILY MEMBER"/>
    <property type="match status" value="1"/>
</dbReference>
<dbReference type="Gene3D" id="2.30.30.40">
    <property type="entry name" value="SH3 Domains"/>
    <property type="match status" value="1"/>
</dbReference>
<comment type="subcellular location">
    <subcellularLocation>
        <location evidence="2">Cytoplasm</location>
    </subcellularLocation>
    <subcellularLocation>
        <location evidence="1">Membrane</location>
    </subcellularLocation>
</comment>
<feature type="compositionally biased region" description="Polar residues" evidence="12">
    <location>
        <begin position="61"/>
        <end position="73"/>
    </location>
</feature>
<dbReference type="GO" id="GO:0060271">
    <property type="term" value="P:cilium assembly"/>
    <property type="evidence" value="ECO:0007669"/>
    <property type="project" value="TreeGrafter"/>
</dbReference>
<feature type="compositionally biased region" description="Pro residues" evidence="12">
    <location>
        <begin position="104"/>
        <end position="114"/>
    </location>
</feature>
<dbReference type="GO" id="GO:0005096">
    <property type="term" value="F:GTPase activator activity"/>
    <property type="evidence" value="ECO:0007669"/>
    <property type="project" value="UniProtKB-KW"/>
</dbReference>
<evidence type="ECO:0000259" key="13">
    <source>
        <dbReference type="PROSITE" id="PS50002"/>
    </source>
</evidence>
<dbReference type="PANTHER" id="PTHR45854:SF2">
    <property type="entry name" value="ARF-GAP WITH SH3 DOMAIN, ANK REPEAT AND PH DOMAIN-CONTAINING PROTEIN 1"/>
    <property type="match status" value="1"/>
</dbReference>
<dbReference type="InterPro" id="IPR001452">
    <property type="entry name" value="SH3_domain"/>
</dbReference>
<dbReference type="AlphaFoldDB" id="A0A8B7QP90"/>
<dbReference type="CDD" id="cd11965">
    <property type="entry name" value="SH3_ASAP1"/>
    <property type="match status" value="1"/>
</dbReference>
<dbReference type="SMART" id="SM00326">
    <property type="entry name" value="SH3"/>
    <property type="match status" value="1"/>
</dbReference>
<keyword evidence="5" id="KW-0963">Cytoplasm</keyword>
<accession>A0A8B7QP90</accession>
<sequence>PAGNDVGPSSTNKTANKFEGLSQQSSTGSAKTALGPRVLPKLPQKVALRKTDTSHHLSLDKATTTPEIFQKSAQLAELPQKPPPGDLPPKPIELAPKPQIGDLPPKPGDLPPKPQLGDLPPKPQLGDLPPKPQLSDLPPKPQMKDLPPKPQLGDMLAKSQPGDVSPKAQLPPDVTMKPHPVDLCLNTPAGDAIQKQASEDSNDLTPNLPETPVPLPRKINTGKNKVRRVKTIYDCQADNDDELTFIEGEVIIVTGEEDQEWWIGHIEGQPERKGVFPVSFVHILSD</sequence>
<evidence type="ECO:0000256" key="10">
    <source>
        <dbReference type="ARBA" id="ARBA00023136"/>
    </source>
</evidence>
<evidence type="ECO:0000256" key="1">
    <source>
        <dbReference type="ARBA" id="ARBA00004370"/>
    </source>
</evidence>
<feature type="region of interest" description="Disordered" evidence="12">
    <location>
        <begin position="1"/>
        <end position="180"/>
    </location>
</feature>
<keyword evidence="8" id="KW-0862">Zinc</keyword>
<name>A0A8B7QP90_HIPAR</name>
<evidence type="ECO:0000256" key="7">
    <source>
        <dbReference type="ARBA" id="ARBA00022737"/>
    </source>
</evidence>
<keyword evidence="7" id="KW-0677">Repeat</keyword>
<evidence type="ECO:0000313" key="15">
    <source>
        <dbReference type="RefSeq" id="XP_019490446.1"/>
    </source>
</evidence>
<protein>
    <submittedName>
        <fullName evidence="15">Arf-GAP with SH3 domain, ANK repeat and PH domain-containing protein 1-like</fullName>
    </submittedName>
</protein>
<evidence type="ECO:0000256" key="6">
    <source>
        <dbReference type="ARBA" id="ARBA00022723"/>
    </source>
</evidence>
<feature type="compositionally biased region" description="Low complexity" evidence="12">
    <location>
        <begin position="115"/>
        <end position="128"/>
    </location>
</feature>
<feature type="domain" description="SH3" evidence="13">
    <location>
        <begin position="224"/>
        <end position="286"/>
    </location>
</feature>
<feature type="compositionally biased region" description="Pro residues" evidence="12">
    <location>
        <begin position="80"/>
        <end position="91"/>
    </location>
</feature>
<dbReference type="GeneID" id="109378573"/>
<dbReference type="OrthoDB" id="435430at2759"/>
<dbReference type="PRINTS" id="PR00452">
    <property type="entry name" value="SH3DOMAIN"/>
</dbReference>
<keyword evidence="6" id="KW-0479">Metal-binding</keyword>
<evidence type="ECO:0000256" key="2">
    <source>
        <dbReference type="ARBA" id="ARBA00004496"/>
    </source>
</evidence>
<dbReference type="SUPFAM" id="SSF50044">
    <property type="entry name" value="SH3-domain"/>
    <property type="match status" value="1"/>
</dbReference>
<dbReference type="KEGG" id="hai:109378573"/>
<evidence type="ECO:0000256" key="12">
    <source>
        <dbReference type="SAM" id="MobiDB-lite"/>
    </source>
</evidence>
<dbReference type="InterPro" id="IPR036028">
    <property type="entry name" value="SH3-like_dom_sf"/>
</dbReference>
<dbReference type="FunFam" id="2.30.30.40:FF:000012">
    <property type="entry name" value="Arf-GAP with SH3 domain, ANK repeat and PH domain-containing protein 2"/>
    <property type="match status" value="1"/>
</dbReference>
<dbReference type="Proteomes" id="UP000694851">
    <property type="component" value="Unplaced"/>
</dbReference>
<dbReference type="PRINTS" id="PR00499">
    <property type="entry name" value="P67PHOX"/>
</dbReference>
<feature type="non-terminal residue" evidence="15">
    <location>
        <position position="1"/>
    </location>
</feature>
<evidence type="ECO:0000256" key="3">
    <source>
        <dbReference type="ARBA" id="ARBA00022443"/>
    </source>
</evidence>
<evidence type="ECO:0000256" key="9">
    <source>
        <dbReference type="ARBA" id="ARBA00023043"/>
    </source>
</evidence>
<dbReference type="GO" id="GO:0002102">
    <property type="term" value="C:podosome"/>
    <property type="evidence" value="ECO:0007669"/>
    <property type="project" value="TreeGrafter"/>
</dbReference>
<keyword evidence="9" id="KW-0040">ANK repeat</keyword>
<gene>
    <name evidence="15" type="primary">LOC109378573</name>
</gene>
<dbReference type="GO" id="GO:0046872">
    <property type="term" value="F:metal ion binding"/>
    <property type="evidence" value="ECO:0007669"/>
    <property type="project" value="UniProtKB-KW"/>
</dbReference>
<keyword evidence="14" id="KW-1185">Reference proteome</keyword>
<reference evidence="15" key="1">
    <citation type="submission" date="2025-08" db="UniProtKB">
        <authorList>
            <consortium name="RefSeq"/>
        </authorList>
    </citation>
    <scope>IDENTIFICATION</scope>
    <source>
        <tissue evidence="15">Muscle</tissue>
    </source>
</reference>
<feature type="compositionally biased region" description="Basic and acidic residues" evidence="12">
    <location>
        <begin position="49"/>
        <end position="59"/>
    </location>
</feature>
<dbReference type="PROSITE" id="PS50002">
    <property type="entry name" value="SH3"/>
    <property type="match status" value="1"/>
</dbReference>
<dbReference type="InterPro" id="IPR038016">
    <property type="entry name" value="ASAP1_SH3"/>
</dbReference>
<dbReference type="InterPro" id="IPR043593">
    <property type="entry name" value="ASAP"/>
</dbReference>
<dbReference type="GO" id="GO:0005737">
    <property type="term" value="C:cytoplasm"/>
    <property type="evidence" value="ECO:0007669"/>
    <property type="project" value="UniProtKB-SubCell"/>
</dbReference>
<evidence type="ECO:0000313" key="14">
    <source>
        <dbReference type="Proteomes" id="UP000694851"/>
    </source>
</evidence>
<evidence type="ECO:0000256" key="5">
    <source>
        <dbReference type="ARBA" id="ARBA00022490"/>
    </source>
</evidence>
<dbReference type="RefSeq" id="XP_019490446.1">
    <property type="nucleotide sequence ID" value="XM_019634901.1"/>
</dbReference>
<evidence type="ECO:0000256" key="4">
    <source>
        <dbReference type="ARBA" id="ARBA00022468"/>
    </source>
</evidence>
<proteinExistence type="predicted"/>